<gene>
    <name evidence="2" type="ORF">B296_00005599</name>
</gene>
<dbReference type="EMBL" id="AMZH03000068">
    <property type="protein sequence ID" value="RRT85750.1"/>
    <property type="molecule type" value="Genomic_DNA"/>
</dbReference>
<proteinExistence type="predicted"/>
<dbReference type="Proteomes" id="UP000287651">
    <property type="component" value="Unassembled WGS sequence"/>
</dbReference>
<dbReference type="PANTHER" id="PTHR36709:SF1">
    <property type="entry name" value="OS02G0604100 PROTEIN"/>
    <property type="match status" value="1"/>
</dbReference>
<feature type="region of interest" description="Disordered" evidence="1">
    <location>
        <begin position="1"/>
        <end position="37"/>
    </location>
</feature>
<evidence type="ECO:0000313" key="3">
    <source>
        <dbReference type="Proteomes" id="UP000287651"/>
    </source>
</evidence>
<dbReference type="PANTHER" id="PTHR36709">
    <property type="entry name" value="OS02G0604100 PROTEIN"/>
    <property type="match status" value="1"/>
</dbReference>
<evidence type="ECO:0000313" key="2">
    <source>
        <dbReference type="EMBL" id="RRT85750.1"/>
    </source>
</evidence>
<sequence length="98" mass="11283">MAKFNVIQKQRRASVQERKRAVHGDPNTGKLKLRTPPVSISGKRKRKLFKKWRRVSSNLVIDQEQKEAIEKGLVTMEDVEMAVAEGEQFTRIMCIFGV</sequence>
<reference evidence="2 3" key="1">
    <citation type="journal article" date="2014" name="Agronomy (Basel)">
        <title>A Draft Genome Sequence for Ensete ventricosum, the Drought-Tolerant Tree Against Hunger.</title>
        <authorList>
            <person name="Harrison J."/>
            <person name="Moore K.A."/>
            <person name="Paszkiewicz K."/>
            <person name="Jones T."/>
            <person name="Grant M."/>
            <person name="Ambacheew D."/>
            <person name="Muzemil S."/>
            <person name="Studholme D.J."/>
        </authorList>
    </citation>
    <scope>NUCLEOTIDE SEQUENCE [LARGE SCALE GENOMIC DNA]</scope>
</reference>
<evidence type="ECO:0000256" key="1">
    <source>
        <dbReference type="SAM" id="MobiDB-lite"/>
    </source>
</evidence>
<organism evidence="2 3">
    <name type="scientific">Ensete ventricosum</name>
    <name type="common">Abyssinian banana</name>
    <name type="synonym">Musa ensete</name>
    <dbReference type="NCBI Taxonomy" id="4639"/>
    <lineage>
        <taxon>Eukaryota</taxon>
        <taxon>Viridiplantae</taxon>
        <taxon>Streptophyta</taxon>
        <taxon>Embryophyta</taxon>
        <taxon>Tracheophyta</taxon>
        <taxon>Spermatophyta</taxon>
        <taxon>Magnoliopsida</taxon>
        <taxon>Liliopsida</taxon>
        <taxon>Zingiberales</taxon>
        <taxon>Musaceae</taxon>
        <taxon>Ensete</taxon>
    </lineage>
</organism>
<name>A0A427BB47_ENSVE</name>
<feature type="compositionally biased region" description="Basic and acidic residues" evidence="1">
    <location>
        <begin position="14"/>
        <end position="23"/>
    </location>
</feature>
<comment type="caution">
    <text evidence="2">The sequence shown here is derived from an EMBL/GenBank/DDBJ whole genome shotgun (WGS) entry which is preliminary data.</text>
</comment>
<dbReference type="AlphaFoldDB" id="A0A427BB47"/>
<accession>A0A427BB47</accession>
<protein>
    <submittedName>
        <fullName evidence="2">Uncharacterized protein</fullName>
    </submittedName>
</protein>